<feature type="binding site" evidence="10">
    <location>
        <position position="179"/>
    </location>
    <ligand>
        <name>Mg(2+)</name>
        <dbReference type="ChEBI" id="CHEBI:18420"/>
    </ligand>
</feature>
<dbReference type="Pfam" id="PF13292">
    <property type="entry name" value="DXP_synthase_N"/>
    <property type="match status" value="1"/>
</dbReference>
<feature type="domain" description="Transketolase-like pyrimidine-binding" evidence="11">
    <location>
        <begin position="332"/>
        <end position="496"/>
    </location>
</feature>
<dbReference type="InterPro" id="IPR033248">
    <property type="entry name" value="Transketolase_C"/>
</dbReference>
<feature type="binding site" evidence="10">
    <location>
        <begin position="114"/>
        <end position="116"/>
    </location>
    <ligand>
        <name>thiamine diphosphate</name>
        <dbReference type="ChEBI" id="CHEBI:58937"/>
    </ligand>
</feature>
<dbReference type="PROSITE" id="PS00802">
    <property type="entry name" value="TRANSKETOLASE_2"/>
    <property type="match status" value="1"/>
</dbReference>
<evidence type="ECO:0000256" key="4">
    <source>
        <dbReference type="ARBA" id="ARBA00022679"/>
    </source>
</evidence>
<comment type="similarity">
    <text evidence="2 10">Belongs to the transketolase family. DXPS subfamily.</text>
</comment>
<evidence type="ECO:0000256" key="6">
    <source>
        <dbReference type="ARBA" id="ARBA00022842"/>
    </source>
</evidence>
<comment type="subunit">
    <text evidence="3 10">Homodimer.</text>
</comment>
<dbReference type="GO" id="GO:0000287">
    <property type="term" value="F:magnesium ion binding"/>
    <property type="evidence" value="ECO:0007669"/>
    <property type="project" value="UniProtKB-UniRule"/>
</dbReference>
<dbReference type="NCBIfam" id="NF003933">
    <property type="entry name" value="PRK05444.2-2"/>
    <property type="match status" value="1"/>
</dbReference>
<dbReference type="AlphaFoldDB" id="A0A6N9HAC0"/>
<dbReference type="Proteomes" id="UP000469215">
    <property type="component" value="Unassembled WGS sequence"/>
</dbReference>
<dbReference type="Pfam" id="PF02780">
    <property type="entry name" value="Transketolase_C"/>
    <property type="match status" value="1"/>
</dbReference>
<comment type="pathway">
    <text evidence="1 10">Metabolic intermediate biosynthesis; 1-deoxy-D-xylulose 5-phosphate biosynthesis; 1-deoxy-D-xylulose 5-phosphate from D-glyceraldehyde 3-phosphate and pyruvate: step 1/1.</text>
</comment>
<organism evidence="12 13">
    <name type="scientific">Brevibacterium rongguiense</name>
    <dbReference type="NCBI Taxonomy" id="2695267"/>
    <lineage>
        <taxon>Bacteria</taxon>
        <taxon>Bacillati</taxon>
        <taxon>Actinomycetota</taxon>
        <taxon>Actinomycetes</taxon>
        <taxon>Micrococcales</taxon>
        <taxon>Brevibacteriaceae</taxon>
        <taxon>Brevibacterium</taxon>
    </lineage>
</organism>
<dbReference type="SUPFAM" id="SSF52518">
    <property type="entry name" value="Thiamin diphosphate-binding fold (THDP-binding)"/>
    <property type="match status" value="2"/>
</dbReference>
<dbReference type="InterPro" id="IPR020826">
    <property type="entry name" value="Transketolase_BS"/>
</dbReference>
<evidence type="ECO:0000256" key="3">
    <source>
        <dbReference type="ARBA" id="ARBA00011738"/>
    </source>
</evidence>
<dbReference type="EC" id="2.2.1.7" evidence="10"/>
<feature type="binding site" evidence="10">
    <location>
        <begin position="147"/>
        <end position="148"/>
    </location>
    <ligand>
        <name>thiamine diphosphate</name>
        <dbReference type="ChEBI" id="CHEBI:58937"/>
    </ligand>
</feature>
<keyword evidence="7 10" id="KW-0784">Thiamine biosynthesis</keyword>
<comment type="cofactor">
    <cofactor evidence="10">
        <name>thiamine diphosphate</name>
        <dbReference type="ChEBI" id="CHEBI:58937"/>
    </cofactor>
    <text evidence="10">Binds 1 thiamine pyrophosphate per subunit.</text>
</comment>
<name>A0A6N9HAC0_9MICO</name>
<comment type="function">
    <text evidence="10">Catalyzes the acyloin condensation reaction between C atoms 2 and 3 of pyruvate and glyceraldehyde 3-phosphate to yield 1-deoxy-D-xylulose-5-phosphate (DXP).</text>
</comment>
<comment type="caution">
    <text evidence="12">The sequence shown here is derived from an EMBL/GenBank/DDBJ whole genome shotgun (WGS) entry which is preliminary data.</text>
</comment>
<evidence type="ECO:0000313" key="13">
    <source>
        <dbReference type="Proteomes" id="UP000469215"/>
    </source>
</evidence>
<evidence type="ECO:0000256" key="5">
    <source>
        <dbReference type="ARBA" id="ARBA00022723"/>
    </source>
</evidence>
<evidence type="ECO:0000313" key="12">
    <source>
        <dbReference type="EMBL" id="MYM20736.1"/>
    </source>
</evidence>
<dbReference type="SMART" id="SM00861">
    <property type="entry name" value="Transket_pyr"/>
    <property type="match status" value="1"/>
</dbReference>
<dbReference type="EMBL" id="WWEQ01000072">
    <property type="protein sequence ID" value="MYM20736.1"/>
    <property type="molecule type" value="Genomic_DNA"/>
</dbReference>
<evidence type="ECO:0000256" key="7">
    <source>
        <dbReference type="ARBA" id="ARBA00022977"/>
    </source>
</evidence>
<keyword evidence="13" id="KW-1185">Reference proteome</keyword>
<dbReference type="InterPro" id="IPR049557">
    <property type="entry name" value="Transketolase_CS"/>
</dbReference>
<sequence>MTFLEHISGPEDVKALSGAECEVLAKEIRDFLITSVAGTGGHLGPNLGVVELTTALHRVFDSPRDTILFDVGHQSYVHKLLTGRAARFDTLRQRGGLSGYPSRAESEHDVVENSHASAALSWADGIAKAHQLRGEAERSVVTVVGDGALTGGMAWEALNTIAADRSTPPRRLVIVVNDNGRSYAPTVGGFAEHLDFLRTRPGYEKLLSWGRDRLQQSGSPGRAAYTAMHGVKRGLKDMVVGAAGGSGSSAPATGMFDELGIKYVGPVDGHDLVALERALTWAREYAQGPVIVHAITQKGHGYAPALEDDADQFHAVGVIDPRTGKAQPAAGASWTSVFSEAIVAAAREREDLVAITAAMLIPVGLAAMAAEFPERVFDVGIAEQHAVASAAGLSYGGLHPVVCLYATFLNRAFDQVLMDVALHRQGVTFVLDRAGVTGPDGASHHGVWDMAMLRIVPGLRLAAPRDAQRLSEEFDEAIAVDDGPTVVRFSRGTVGAEVPALERTPDGADILARPAEKLADDVLIVSVGALAERALEVRAELARRSIGATVLDPRWVLPVPGSVLRMGSEHALVAVIEDGVRTGGIGSQIRQDLRDDDTRTGVVELGVPGEFLPHGTRGEVLGYAGLDVADMVESIVRMLPAEVQRRAARASTRAV</sequence>
<dbReference type="HAMAP" id="MF_00315">
    <property type="entry name" value="DXP_synth"/>
    <property type="match status" value="1"/>
</dbReference>
<keyword evidence="4 10" id="KW-0808">Transferase</keyword>
<dbReference type="SUPFAM" id="SSF52922">
    <property type="entry name" value="TK C-terminal domain-like"/>
    <property type="match status" value="1"/>
</dbReference>
<comment type="catalytic activity">
    <reaction evidence="10">
        <text>D-glyceraldehyde 3-phosphate + pyruvate + H(+) = 1-deoxy-D-xylulose 5-phosphate + CO2</text>
        <dbReference type="Rhea" id="RHEA:12605"/>
        <dbReference type="ChEBI" id="CHEBI:15361"/>
        <dbReference type="ChEBI" id="CHEBI:15378"/>
        <dbReference type="ChEBI" id="CHEBI:16526"/>
        <dbReference type="ChEBI" id="CHEBI:57792"/>
        <dbReference type="ChEBI" id="CHEBI:59776"/>
        <dbReference type="EC" id="2.2.1.7"/>
    </reaction>
</comment>
<dbReference type="RefSeq" id="WP_160954148.1">
    <property type="nucleotide sequence ID" value="NZ_WWEQ01000072.1"/>
</dbReference>
<evidence type="ECO:0000256" key="2">
    <source>
        <dbReference type="ARBA" id="ARBA00011081"/>
    </source>
</evidence>
<dbReference type="FunFam" id="3.40.50.970:FF:000005">
    <property type="entry name" value="1-deoxy-D-xylulose-5-phosphate synthase"/>
    <property type="match status" value="1"/>
</dbReference>
<dbReference type="InterPro" id="IPR009014">
    <property type="entry name" value="Transketo_C/PFOR_II"/>
</dbReference>
<dbReference type="NCBIfam" id="TIGR00204">
    <property type="entry name" value="dxs"/>
    <property type="match status" value="1"/>
</dbReference>
<dbReference type="PROSITE" id="PS00801">
    <property type="entry name" value="TRANSKETOLASE_1"/>
    <property type="match status" value="1"/>
</dbReference>
<gene>
    <name evidence="10 12" type="primary">dxs</name>
    <name evidence="12" type="ORF">GSY69_12390</name>
</gene>
<dbReference type="GO" id="GO:0008661">
    <property type="term" value="F:1-deoxy-D-xylulose-5-phosphate synthase activity"/>
    <property type="evidence" value="ECO:0007669"/>
    <property type="project" value="UniProtKB-UniRule"/>
</dbReference>
<keyword evidence="5 10" id="KW-0479">Metal-binding</keyword>
<dbReference type="GO" id="GO:0009228">
    <property type="term" value="P:thiamine biosynthetic process"/>
    <property type="evidence" value="ECO:0007669"/>
    <property type="project" value="UniProtKB-UniRule"/>
</dbReference>
<evidence type="ECO:0000256" key="8">
    <source>
        <dbReference type="ARBA" id="ARBA00023052"/>
    </source>
</evidence>
<dbReference type="UniPathway" id="UPA00064">
    <property type="reaction ID" value="UER00091"/>
</dbReference>
<dbReference type="Pfam" id="PF02779">
    <property type="entry name" value="Transket_pyr"/>
    <property type="match status" value="1"/>
</dbReference>
<dbReference type="Gene3D" id="3.40.50.920">
    <property type="match status" value="1"/>
</dbReference>
<dbReference type="GO" id="GO:0019288">
    <property type="term" value="P:isopentenyl diphosphate biosynthetic process, methylerythritol 4-phosphate pathway"/>
    <property type="evidence" value="ECO:0007669"/>
    <property type="project" value="TreeGrafter"/>
</dbReference>
<protein>
    <recommendedName>
        <fullName evidence="10">1-deoxy-D-xylulose-5-phosphate synthase</fullName>
        <ecNumber evidence="10">2.2.1.7</ecNumber>
    </recommendedName>
    <alternativeName>
        <fullName evidence="10">1-deoxyxylulose-5-phosphate synthase</fullName>
        <shortName evidence="10">DXP synthase</shortName>
        <shortName evidence="10">DXPS</shortName>
    </alternativeName>
</protein>
<dbReference type="CDD" id="cd02007">
    <property type="entry name" value="TPP_DXS"/>
    <property type="match status" value="1"/>
</dbReference>
<dbReference type="InterPro" id="IPR005477">
    <property type="entry name" value="Dxylulose-5-P_synthase"/>
</dbReference>
<dbReference type="GO" id="GO:0005829">
    <property type="term" value="C:cytosol"/>
    <property type="evidence" value="ECO:0007669"/>
    <property type="project" value="TreeGrafter"/>
</dbReference>
<evidence type="ECO:0000256" key="9">
    <source>
        <dbReference type="ARBA" id="ARBA00023229"/>
    </source>
</evidence>
<dbReference type="PANTHER" id="PTHR43322">
    <property type="entry name" value="1-D-DEOXYXYLULOSE 5-PHOSPHATE SYNTHASE-RELATED"/>
    <property type="match status" value="1"/>
</dbReference>
<feature type="binding site" evidence="10">
    <location>
        <position position="179"/>
    </location>
    <ligand>
        <name>thiamine diphosphate</name>
        <dbReference type="ChEBI" id="CHEBI:58937"/>
    </ligand>
</feature>
<comment type="cofactor">
    <cofactor evidence="10">
        <name>Mg(2+)</name>
        <dbReference type="ChEBI" id="CHEBI:18420"/>
    </cofactor>
    <text evidence="10">Binds 1 Mg(2+) ion per subunit.</text>
</comment>
<evidence type="ECO:0000259" key="11">
    <source>
        <dbReference type="SMART" id="SM00861"/>
    </source>
</evidence>
<accession>A0A6N9HAC0</accession>
<dbReference type="Gene3D" id="3.40.50.970">
    <property type="match status" value="2"/>
</dbReference>
<keyword evidence="8 10" id="KW-0786">Thiamine pyrophosphate</keyword>
<reference evidence="12 13" key="1">
    <citation type="submission" date="2020-01" db="EMBL/GenBank/DDBJ databases">
        <authorList>
            <person name="Deng T."/>
        </authorList>
    </citation>
    <scope>NUCLEOTIDE SEQUENCE [LARGE SCALE GENOMIC DNA]</scope>
    <source>
        <strain evidence="12 13">5221</strain>
    </source>
</reference>
<dbReference type="PANTHER" id="PTHR43322:SF5">
    <property type="entry name" value="1-DEOXY-D-XYLULOSE-5-PHOSPHATE SYNTHASE, CHLOROPLASTIC"/>
    <property type="match status" value="1"/>
</dbReference>
<proteinExistence type="inferred from homology"/>
<dbReference type="GO" id="GO:0030976">
    <property type="term" value="F:thiamine pyrophosphate binding"/>
    <property type="evidence" value="ECO:0007669"/>
    <property type="project" value="UniProtKB-UniRule"/>
</dbReference>
<keyword evidence="6 10" id="KW-0460">Magnesium</keyword>
<dbReference type="InterPro" id="IPR029061">
    <property type="entry name" value="THDP-binding"/>
</dbReference>
<feature type="binding site" evidence="10">
    <location>
        <position position="302"/>
    </location>
    <ligand>
        <name>thiamine diphosphate</name>
        <dbReference type="ChEBI" id="CHEBI:58937"/>
    </ligand>
</feature>
<keyword evidence="9 10" id="KW-0414">Isoprene biosynthesis</keyword>
<dbReference type="InterPro" id="IPR005475">
    <property type="entry name" value="Transketolase-like_Pyr-bd"/>
</dbReference>
<evidence type="ECO:0000256" key="1">
    <source>
        <dbReference type="ARBA" id="ARBA00004980"/>
    </source>
</evidence>
<feature type="binding site" evidence="10">
    <location>
        <position position="146"/>
    </location>
    <ligand>
        <name>Mg(2+)</name>
        <dbReference type="ChEBI" id="CHEBI:18420"/>
    </ligand>
</feature>
<dbReference type="CDD" id="cd07033">
    <property type="entry name" value="TPP_PYR_DXS_TK_like"/>
    <property type="match status" value="1"/>
</dbReference>
<evidence type="ECO:0000256" key="10">
    <source>
        <dbReference type="HAMAP-Rule" id="MF_00315"/>
    </source>
</evidence>
<dbReference type="GO" id="GO:0016114">
    <property type="term" value="P:terpenoid biosynthetic process"/>
    <property type="evidence" value="ECO:0007669"/>
    <property type="project" value="UniProtKB-UniRule"/>
</dbReference>
<feature type="binding site" evidence="10">
    <location>
        <position position="73"/>
    </location>
    <ligand>
        <name>thiamine diphosphate</name>
        <dbReference type="ChEBI" id="CHEBI:58937"/>
    </ligand>
</feature>
<feature type="binding site" evidence="10">
    <location>
        <position position="383"/>
    </location>
    <ligand>
        <name>thiamine diphosphate</name>
        <dbReference type="ChEBI" id="CHEBI:58937"/>
    </ligand>
</feature>